<dbReference type="Gene3D" id="2.120.10.10">
    <property type="match status" value="1"/>
</dbReference>
<dbReference type="RefSeq" id="WP_111600334.1">
    <property type="nucleotide sequence ID" value="NZ_QLLL01000013.1"/>
</dbReference>
<proteinExistence type="predicted"/>
<dbReference type="InterPro" id="IPR036278">
    <property type="entry name" value="Sialidase_sf"/>
</dbReference>
<dbReference type="PANTHER" id="PTHR43752:SF2">
    <property type="entry name" value="BNR_ASP-BOX REPEAT FAMILY PROTEIN"/>
    <property type="match status" value="1"/>
</dbReference>
<dbReference type="Pfam" id="PF13088">
    <property type="entry name" value="BNR_2"/>
    <property type="match status" value="1"/>
</dbReference>
<evidence type="ECO:0000256" key="1">
    <source>
        <dbReference type="SAM" id="SignalP"/>
    </source>
</evidence>
<evidence type="ECO:0000313" key="3">
    <source>
        <dbReference type="EMBL" id="RAI97906.1"/>
    </source>
</evidence>
<keyword evidence="1" id="KW-0732">Signal</keyword>
<keyword evidence="4" id="KW-1185">Reference proteome</keyword>
<gene>
    <name evidence="3" type="ORF">LX64_04956</name>
</gene>
<dbReference type="OrthoDB" id="41724at2"/>
<evidence type="ECO:0000313" key="4">
    <source>
        <dbReference type="Proteomes" id="UP000249547"/>
    </source>
</evidence>
<protein>
    <submittedName>
        <fullName evidence="3">Alpha-L-fucosidase</fullName>
    </submittedName>
</protein>
<dbReference type="Proteomes" id="UP000249547">
    <property type="component" value="Unassembled WGS sequence"/>
</dbReference>
<comment type="caution">
    <text evidence="3">The sequence shown here is derived from an EMBL/GenBank/DDBJ whole genome shotgun (WGS) entry which is preliminary data.</text>
</comment>
<evidence type="ECO:0000259" key="2">
    <source>
        <dbReference type="Pfam" id="PF13088"/>
    </source>
</evidence>
<feature type="domain" description="Sialidase" evidence="2">
    <location>
        <begin position="53"/>
        <end position="326"/>
    </location>
</feature>
<organism evidence="3 4">
    <name type="scientific">Chitinophaga skermanii</name>
    <dbReference type="NCBI Taxonomy" id="331697"/>
    <lineage>
        <taxon>Bacteria</taxon>
        <taxon>Pseudomonadati</taxon>
        <taxon>Bacteroidota</taxon>
        <taxon>Chitinophagia</taxon>
        <taxon>Chitinophagales</taxon>
        <taxon>Chitinophagaceae</taxon>
        <taxon>Chitinophaga</taxon>
    </lineage>
</organism>
<sequence>MISRLVVMMALLGAITQLQAQKVSVAKAGFIEDTVTTTPACHSSSIVALDNNRLMATWFGGEYEGHKDVSIYTAIYSNGAWQKAVKVADGVVDQNKRFPAWNPVLFKTKVGVLFLYYKVGPNPREWWGMMKVSTNNGQTWSEAKRLPGNNLGPIKNKPIQLANGKVLHPSSTESKDEKVWHAHLEVSDGASMVWQDVQINCDTFGVIQPAILTYPGNKLQMLFRSRQNRIIESWSTDEGKTWSALKPLNILNPNSGIDAVSMKNGWQVLVYNPAVAGADWFNGRNELRVAVSKDGKNWKDVYTLEKHDKGEFSYPAIITVGNQVHITYTFDRKKIKHVVLNVG</sequence>
<dbReference type="InterPro" id="IPR011040">
    <property type="entry name" value="Sialidase"/>
</dbReference>
<dbReference type="PANTHER" id="PTHR43752">
    <property type="entry name" value="BNR/ASP-BOX REPEAT FAMILY PROTEIN"/>
    <property type="match status" value="1"/>
</dbReference>
<dbReference type="CDD" id="cd15482">
    <property type="entry name" value="Sialidase_non-viral"/>
    <property type="match status" value="1"/>
</dbReference>
<feature type="chain" id="PRO_5016237910" evidence="1">
    <location>
        <begin position="21"/>
        <end position="343"/>
    </location>
</feature>
<reference evidence="3 4" key="1">
    <citation type="submission" date="2018-06" db="EMBL/GenBank/DDBJ databases">
        <title>Genomic Encyclopedia of Archaeal and Bacterial Type Strains, Phase II (KMG-II): from individual species to whole genera.</title>
        <authorList>
            <person name="Goeker M."/>
        </authorList>
    </citation>
    <scope>NUCLEOTIDE SEQUENCE [LARGE SCALE GENOMIC DNA]</scope>
    <source>
        <strain evidence="3 4">DSM 23857</strain>
    </source>
</reference>
<name>A0A327Q7Z2_9BACT</name>
<dbReference type="AlphaFoldDB" id="A0A327Q7Z2"/>
<accession>A0A327Q7Z2</accession>
<dbReference type="SUPFAM" id="SSF50939">
    <property type="entry name" value="Sialidases"/>
    <property type="match status" value="1"/>
</dbReference>
<feature type="signal peptide" evidence="1">
    <location>
        <begin position="1"/>
        <end position="20"/>
    </location>
</feature>
<dbReference type="EMBL" id="QLLL01000013">
    <property type="protein sequence ID" value="RAI97906.1"/>
    <property type="molecule type" value="Genomic_DNA"/>
</dbReference>